<name>A0A6S6T8B8_9BACT</name>
<proteinExistence type="predicted"/>
<organism evidence="2">
    <name type="scientific">uncultured Sulfurovum sp</name>
    <dbReference type="NCBI Taxonomy" id="269237"/>
    <lineage>
        <taxon>Bacteria</taxon>
        <taxon>Pseudomonadati</taxon>
        <taxon>Campylobacterota</taxon>
        <taxon>Epsilonproteobacteria</taxon>
        <taxon>Campylobacterales</taxon>
        <taxon>Sulfurovaceae</taxon>
        <taxon>Sulfurovum</taxon>
        <taxon>environmental samples</taxon>
    </lineage>
</organism>
<dbReference type="InterPro" id="IPR025402">
    <property type="entry name" value="DMP19_C"/>
</dbReference>
<dbReference type="AlphaFoldDB" id="A0A6S6T8B8"/>
<dbReference type="Pfam" id="PF14300">
    <property type="entry name" value="DMP19"/>
    <property type="match status" value="1"/>
</dbReference>
<protein>
    <submittedName>
        <fullName evidence="2">DUF4375 domain-containing protein</fullName>
    </submittedName>
</protein>
<evidence type="ECO:0000259" key="1">
    <source>
        <dbReference type="Pfam" id="PF14300"/>
    </source>
</evidence>
<reference evidence="2" key="1">
    <citation type="submission" date="2020-01" db="EMBL/GenBank/DDBJ databases">
        <authorList>
            <person name="Meier V. D."/>
            <person name="Meier V D."/>
        </authorList>
    </citation>
    <scope>NUCLEOTIDE SEQUENCE</scope>
    <source>
        <strain evidence="2">HLG_WM_MAG_03</strain>
    </source>
</reference>
<gene>
    <name evidence="2" type="ORF">HELGO_WM16231</name>
</gene>
<accession>A0A6S6T8B8</accession>
<evidence type="ECO:0000313" key="2">
    <source>
        <dbReference type="EMBL" id="CAA6811650.1"/>
    </source>
</evidence>
<feature type="domain" description="DNA mimic protein DMP19 C-terminal" evidence="1">
    <location>
        <begin position="40"/>
        <end position="154"/>
    </location>
</feature>
<dbReference type="EMBL" id="CACVAR010000208">
    <property type="protein sequence ID" value="CAA6811650.1"/>
    <property type="molecule type" value="Genomic_DNA"/>
</dbReference>
<sequence length="179" mass="21000">MKMEKILISDTAYNSNDLYNVVFANSKIIAYLLAQGVKAEELHPAAMASYYVDYYFSQVNSAGLSKFVHDSEWNSDMNDRIAYGLKEMKSFKHLEFFNSKRNEINNLPSDKFERYLENGYHPDEPLRIELDEDKTFYSIDDEIVDLNGQWLKEHKDREVLSMDEIFLAIEDFLGKPIKR</sequence>